<dbReference type="Proteomes" id="UP000601027">
    <property type="component" value="Unassembled WGS sequence"/>
</dbReference>
<gene>
    <name evidence="1" type="ORF">JNW91_23865</name>
</gene>
<comment type="caution">
    <text evidence="1">The sequence shown here is derived from an EMBL/GenBank/DDBJ whole genome shotgun (WGS) entry which is preliminary data.</text>
</comment>
<proteinExistence type="predicted"/>
<evidence type="ECO:0000313" key="1">
    <source>
        <dbReference type="EMBL" id="MBM0234593.1"/>
    </source>
</evidence>
<dbReference type="RefSeq" id="WP_203177665.1">
    <property type="nucleotide sequence ID" value="NZ_JAEVHM010000154.1"/>
</dbReference>
<name>A0ABS1XZA5_9ACTN</name>
<evidence type="ECO:0000313" key="2">
    <source>
        <dbReference type="Proteomes" id="UP000601027"/>
    </source>
</evidence>
<accession>A0ABS1XZA5</accession>
<dbReference type="EMBL" id="JAEVHM010000154">
    <property type="protein sequence ID" value="MBM0234593.1"/>
    <property type="molecule type" value="Genomic_DNA"/>
</dbReference>
<protein>
    <recommendedName>
        <fullName evidence="3">Uridine kinase</fullName>
    </recommendedName>
</protein>
<sequence length="99" mass="11243">MKDTPAPVRRSVSTCQQPPVLCQRNPLTQRTHADAVTQAPPDAVLIVDGVFAFRPELDDLWEYRIWVEVAVYLAEADPLSRVDATVDNTEFRRPRLLAR</sequence>
<evidence type="ECO:0008006" key="3">
    <source>
        <dbReference type="Google" id="ProtNLM"/>
    </source>
</evidence>
<keyword evidence="2" id="KW-1185">Reference proteome</keyword>
<dbReference type="InterPro" id="IPR027417">
    <property type="entry name" value="P-loop_NTPase"/>
</dbReference>
<reference evidence="1 2" key="1">
    <citation type="submission" date="2021-01" db="EMBL/GenBank/DDBJ databases">
        <title>Draft genome sequence of Micromonospora sp. strain STR1_7.</title>
        <authorList>
            <person name="Karlyshev A."/>
            <person name="Jawad R."/>
        </authorList>
    </citation>
    <scope>NUCLEOTIDE SEQUENCE [LARGE SCALE GENOMIC DNA]</scope>
    <source>
        <strain evidence="1 2">STR1-7</strain>
    </source>
</reference>
<dbReference type="Gene3D" id="3.40.50.300">
    <property type="entry name" value="P-loop containing nucleotide triphosphate hydrolases"/>
    <property type="match status" value="1"/>
</dbReference>
<organism evidence="1 2">
    <name type="scientific">Micromonospora parastrephiae</name>
    <dbReference type="NCBI Taxonomy" id="2806101"/>
    <lineage>
        <taxon>Bacteria</taxon>
        <taxon>Bacillati</taxon>
        <taxon>Actinomycetota</taxon>
        <taxon>Actinomycetes</taxon>
        <taxon>Micromonosporales</taxon>
        <taxon>Micromonosporaceae</taxon>
        <taxon>Micromonospora</taxon>
    </lineage>
</organism>